<reference evidence="2 3" key="1">
    <citation type="submission" date="2020-02" db="EMBL/GenBank/DDBJ databases">
        <title>Fructobacillus sp. isolated from paper mulberry of Taiwan.</title>
        <authorList>
            <person name="Lin S.-T."/>
        </authorList>
    </citation>
    <scope>NUCLEOTIDE SEQUENCE [LARGE SCALE GENOMIC DNA]</scope>
    <source>
        <strain evidence="2 3">M1-10</strain>
    </source>
</reference>
<feature type="transmembrane region" description="Helical" evidence="1">
    <location>
        <begin position="150"/>
        <end position="170"/>
    </location>
</feature>
<keyword evidence="1" id="KW-1133">Transmembrane helix</keyword>
<dbReference type="InterPro" id="IPR005325">
    <property type="entry name" value="DUF308_memb"/>
</dbReference>
<feature type="transmembrane region" description="Helical" evidence="1">
    <location>
        <begin position="95"/>
        <end position="113"/>
    </location>
</feature>
<dbReference type="PANTHER" id="PTHR34989">
    <property type="entry name" value="PROTEIN HDED"/>
    <property type="match status" value="1"/>
</dbReference>
<name>A0ABS5QNG0_9LACO</name>
<comment type="caution">
    <text evidence="2">The sequence shown here is derived from an EMBL/GenBank/DDBJ whole genome shotgun (WGS) entry which is preliminary data.</text>
</comment>
<gene>
    <name evidence="2" type="ORF">G6R27_01205</name>
</gene>
<evidence type="ECO:0000313" key="3">
    <source>
        <dbReference type="Proteomes" id="UP001519418"/>
    </source>
</evidence>
<feature type="transmembrane region" description="Helical" evidence="1">
    <location>
        <begin position="125"/>
        <end position="144"/>
    </location>
</feature>
<organism evidence="2 3">
    <name type="scientific">Fructobacillus papyriferae</name>
    <dbReference type="NCBI Taxonomy" id="2713171"/>
    <lineage>
        <taxon>Bacteria</taxon>
        <taxon>Bacillati</taxon>
        <taxon>Bacillota</taxon>
        <taxon>Bacilli</taxon>
        <taxon>Lactobacillales</taxon>
        <taxon>Lactobacillaceae</taxon>
        <taxon>Fructobacillus</taxon>
    </lineage>
</organism>
<evidence type="ECO:0008006" key="4">
    <source>
        <dbReference type="Google" id="ProtNLM"/>
    </source>
</evidence>
<accession>A0ABS5QNG0</accession>
<evidence type="ECO:0000313" key="2">
    <source>
        <dbReference type="EMBL" id="MBS9334653.1"/>
    </source>
</evidence>
<keyword evidence="1" id="KW-0472">Membrane</keyword>
<feature type="transmembrane region" description="Helical" evidence="1">
    <location>
        <begin position="34"/>
        <end position="57"/>
    </location>
</feature>
<dbReference type="Pfam" id="PF03729">
    <property type="entry name" value="DUF308"/>
    <property type="match status" value="2"/>
</dbReference>
<sequence length="173" mass="19697">MQQYRNERNWWTIAAGALFIIIAFIMISQPLASLLSLTFLFGILAVVHAVILAYEALTDRRQLAGNSGWLMATFILDIVIAFIFLFHWGVGISTIGVFFAIWFIWDAIFEIYMARSVRDLSRTRAFWTTVLGGLSLFFGFILLFSPMLAAVAMVMLVAFYLLAFGMLLLFRAW</sequence>
<dbReference type="EMBL" id="JAAMFI010000001">
    <property type="protein sequence ID" value="MBS9334653.1"/>
    <property type="molecule type" value="Genomic_DNA"/>
</dbReference>
<dbReference type="InterPro" id="IPR052712">
    <property type="entry name" value="Acid_resist_chaperone_HdeD"/>
</dbReference>
<feature type="transmembrane region" description="Helical" evidence="1">
    <location>
        <begin position="9"/>
        <end position="28"/>
    </location>
</feature>
<protein>
    <recommendedName>
        <fullName evidence="4">Integral membrane protein</fullName>
    </recommendedName>
</protein>
<feature type="transmembrane region" description="Helical" evidence="1">
    <location>
        <begin position="69"/>
        <end position="89"/>
    </location>
</feature>
<dbReference type="RefSeq" id="WP_213819264.1">
    <property type="nucleotide sequence ID" value="NZ_JAAMFI010000001.1"/>
</dbReference>
<dbReference type="PANTHER" id="PTHR34989:SF1">
    <property type="entry name" value="PROTEIN HDED"/>
    <property type="match status" value="1"/>
</dbReference>
<keyword evidence="1" id="KW-0812">Transmembrane</keyword>
<dbReference type="Proteomes" id="UP001519418">
    <property type="component" value="Unassembled WGS sequence"/>
</dbReference>
<proteinExistence type="predicted"/>
<evidence type="ECO:0000256" key="1">
    <source>
        <dbReference type="SAM" id="Phobius"/>
    </source>
</evidence>
<keyword evidence="3" id="KW-1185">Reference proteome</keyword>